<dbReference type="Gene3D" id="2.60.40.10">
    <property type="entry name" value="Immunoglobulins"/>
    <property type="match status" value="1"/>
</dbReference>
<dbReference type="CDD" id="cd02856">
    <property type="entry name" value="E_set_GDE_Isoamylase_N"/>
    <property type="match status" value="1"/>
</dbReference>
<organism evidence="6 7">
    <name type="scientific">Anabaena subtropica FACHB-260</name>
    <dbReference type="NCBI Taxonomy" id="2692884"/>
    <lineage>
        <taxon>Bacteria</taxon>
        <taxon>Bacillati</taxon>
        <taxon>Cyanobacteriota</taxon>
        <taxon>Cyanophyceae</taxon>
        <taxon>Nostocales</taxon>
        <taxon>Nostocaceae</taxon>
        <taxon>Anabaena</taxon>
    </lineage>
</organism>
<evidence type="ECO:0000259" key="5">
    <source>
        <dbReference type="SMART" id="SM00642"/>
    </source>
</evidence>
<keyword evidence="2" id="KW-0378">Hydrolase</keyword>
<protein>
    <submittedName>
        <fullName evidence="6">Glycogen debranching protein GlgX</fullName>
    </submittedName>
</protein>
<dbReference type="InterPro" id="IPR004193">
    <property type="entry name" value="Glyco_hydro_13_N"/>
</dbReference>
<dbReference type="InterPro" id="IPR013783">
    <property type="entry name" value="Ig-like_fold"/>
</dbReference>
<feature type="domain" description="Glycosyl hydrolase family 13 catalytic" evidence="5">
    <location>
        <begin position="172"/>
        <end position="583"/>
    </location>
</feature>
<dbReference type="InterPro" id="IPR014756">
    <property type="entry name" value="Ig_E-set"/>
</dbReference>
<dbReference type="NCBIfam" id="TIGR02100">
    <property type="entry name" value="glgX_debranch"/>
    <property type="match status" value="1"/>
</dbReference>
<comment type="caution">
    <text evidence="6">The sequence shown here is derived from an EMBL/GenBank/DDBJ whole genome shotgun (WGS) entry which is preliminary data.</text>
</comment>
<dbReference type="InterPro" id="IPR006047">
    <property type="entry name" value="GH13_cat_dom"/>
</dbReference>
<dbReference type="SUPFAM" id="SSF51445">
    <property type="entry name" value="(Trans)glycosidases"/>
    <property type="match status" value="1"/>
</dbReference>
<keyword evidence="7" id="KW-1185">Reference proteome</keyword>
<sequence length="721" mass="82371">MTLTTDRNQVELATPDYQLEPGCSHPFGAVPDKEGVNFSIFSEHGTSVELLLFDRDDSPQPAKIIQLNPKINKTFHFWHVYVRGLKAGAHYAYRVHGNSDLHQEGHRFNENKVLLDPYARGNTNTLWQRNDALGSKDNMATSMRSVVIDISDYDWEGDRPLNHSMNDTIIYEVHVGGFTRSSSSGCKHPGTFSGLIEKIPYLQELGITAVELLPIFDFDEKNILREVNGKQLKDYWGYNPHSYFAPEASYCAFPDIGNHIREFRDMVKALHKAGIEVILDVVFNHTDEGNHEGPTINFKGLFNSIFYHLVHWDKQYYMDYSGCGNTVNCNHPIVEKLIVDCLEFWVKEMHVDGFRFDEASILSRSQDGVPMLHPPVIWHIETSETLADTKIIAEAWDAGGLYQIGEFPGYRWAEWNGRFRDDIRRFVKGDPGIVGAVAWRLAGSADLYQSSRHLPINSINFISCHDGFTLNDLVSYNHKHNEANGEHNRDGINDNLSWNCGVEGETDNPEIDGLRRRQIKNFAAILMLSQGVPMLVAGDEVRRTQKGNNNAYCQDNEISWLDWNLAEKNADIFRFFKLMINFRKCYCHSALRRSYFFTGEVNERGLADIAWHGCKLFKPGWHDSHARVLAFTLGGFNGEADIHVMLNMYWEDLDFEIPPIKGRKWCRVIDTALASPMDIAEPGEETVVSDNVYSVKERSVVVLVSKWFPVNEFPIRSEFNE</sequence>
<dbReference type="SMART" id="SM00642">
    <property type="entry name" value="Aamy"/>
    <property type="match status" value="1"/>
</dbReference>
<dbReference type="InterPro" id="IPR011837">
    <property type="entry name" value="Glycogen_debranch_GlgX"/>
</dbReference>
<dbReference type="InterPro" id="IPR017853">
    <property type="entry name" value="GH"/>
</dbReference>
<dbReference type="InterPro" id="IPR013780">
    <property type="entry name" value="Glyco_hydro_b"/>
</dbReference>
<dbReference type="InterPro" id="IPR048650">
    <property type="entry name" value="ISOA1-3-like_C"/>
</dbReference>
<evidence type="ECO:0000256" key="2">
    <source>
        <dbReference type="ARBA" id="ARBA00022801"/>
    </source>
</evidence>
<name>A0ABR8CPK5_9NOST</name>
<evidence type="ECO:0000256" key="1">
    <source>
        <dbReference type="ARBA" id="ARBA00008061"/>
    </source>
</evidence>
<keyword evidence="3" id="KW-0809">Transit peptide</keyword>
<dbReference type="Pfam" id="PF02922">
    <property type="entry name" value="CBM_48"/>
    <property type="match status" value="1"/>
</dbReference>
<dbReference type="SUPFAM" id="SSF51011">
    <property type="entry name" value="Glycosyl hydrolase domain"/>
    <property type="match status" value="1"/>
</dbReference>
<evidence type="ECO:0000256" key="3">
    <source>
        <dbReference type="ARBA" id="ARBA00022946"/>
    </source>
</evidence>
<keyword evidence="4" id="KW-0326">Glycosidase</keyword>
<comment type="similarity">
    <text evidence="1">Belongs to the glycosyl hydrolase 13 family.</text>
</comment>
<proteinExistence type="inferred from homology"/>
<dbReference type="SUPFAM" id="SSF81296">
    <property type="entry name" value="E set domains"/>
    <property type="match status" value="1"/>
</dbReference>
<evidence type="ECO:0000313" key="7">
    <source>
        <dbReference type="Proteomes" id="UP000607281"/>
    </source>
</evidence>
<dbReference type="EMBL" id="JACJRF010000011">
    <property type="protein sequence ID" value="MBD2344313.1"/>
    <property type="molecule type" value="Genomic_DNA"/>
</dbReference>
<dbReference type="RefSeq" id="WP_190406767.1">
    <property type="nucleotide sequence ID" value="NZ_JACJRF010000011.1"/>
</dbReference>
<evidence type="ECO:0000313" key="6">
    <source>
        <dbReference type="EMBL" id="MBD2344313.1"/>
    </source>
</evidence>
<accession>A0ABR8CPK5</accession>
<evidence type="ECO:0000256" key="4">
    <source>
        <dbReference type="ARBA" id="ARBA00023295"/>
    </source>
</evidence>
<dbReference type="Pfam" id="PF21156">
    <property type="entry name" value="ISOA1-3_C"/>
    <property type="match status" value="1"/>
</dbReference>
<gene>
    <name evidence="6" type="primary">glgX</name>
    <name evidence="6" type="ORF">H6G18_09140</name>
</gene>
<dbReference type="PANTHER" id="PTHR43002">
    <property type="entry name" value="GLYCOGEN DEBRANCHING ENZYME"/>
    <property type="match status" value="1"/>
</dbReference>
<dbReference type="Pfam" id="PF00128">
    <property type="entry name" value="Alpha-amylase"/>
    <property type="match status" value="1"/>
</dbReference>
<dbReference type="Gene3D" id="3.20.20.80">
    <property type="entry name" value="Glycosidases"/>
    <property type="match status" value="1"/>
</dbReference>
<reference evidence="6 7" key="1">
    <citation type="journal article" date="2020" name="ISME J.">
        <title>Comparative genomics reveals insights into cyanobacterial evolution and habitat adaptation.</title>
        <authorList>
            <person name="Chen M.Y."/>
            <person name="Teng W.K."/>
            <person name="Zhao L."/>
            <person name="Hu C.X."/>
            <person name="Zhou Y.K."/>
            <person name="Han B.P."/>
            <person name="Song L.R."/>
            <person name="Shu W.S."/>
        </authorList>
    </citation>
    <scope>NUCLEOTIDE SEQUENCE [LARGE SCALE GENOMIC DNA]</scope>
    <source>
        <strain evidence="6 7">FACHB-260</strain>
    </source>
</reference>
<dbReference type="CDD" id="cd11326">
    <property type="entry name" value="AmyAc_Glg_debranch"/>
    <property type="match status" value="1"/>
</dbReference>
<dbReference type="InterPro" id="IPR044505">
    <property type="entry name" value="GlgX_Isoamylase_N_E_set"/>
</dbReference>
<dbReference type="Gene3D" id="2.60.40.1180">
    <property type="entry name" value="Golgi alpha-mannosidase II"/>
    <property type="match status" value="1"/>
</dbReference>
<dbReference type="Proteomes" id="UP000607281">
    <property type="component" value="Unassembled WGS sequence"/>
</dbReference>